<keyword evidence="4" id="KW-0493">Microtubule</keyword>
<feature type="compositionally biased region" description="Basic and acidic residues" evidence="6">
    <location>
        <begin position="299"/>
        <end position="317"/>
    </location>
</feature>
<dbReference type="EMBL" id="CAJNNV010006264">
    <property type="protein sequence ID" value="CAE8593341.1"/>
    <property type="molecule type" value="Genomic_DNA"/>
</dbReference>
<dbReference type="Proteomes" id="UP000654075">
    <property type="component" value="Unassembled WGS sequence"/>
</dbReference>
<keyword evidence="5" id="KW-0175">Coiled coil</keyword>
<evidence type="ECO:0000256" key="5">
    <source>
        <dbReference type="SAM" id="Coils"/>
    </source>
</evidence>
<dbReference type="InterPro" id="IPR027640">
    <property type="entry name" value="Kinesin-like_fam"/>
</dbReference>
<gene>
    <name evidence="9" type="ORF">PGLA1383_LOCUS11937</name>
</gene>
<feature type="binding site" evidence="3">
    <location>
        <begin position="227"/>
        <end position="234"/>
    </location>
    <ligand>
        <name>ATP</name>
        <dbReference type="ChEBI" id="CHEBI:30616"/>
    </ligand>
</feature>
<protein>
    <recommendedName>
        <fullName evidence="4">Kinesin-like protein</fullName>
    </recommendedName>
</protein>
<organism evidence="9 10">
    <name type="scientific">Polarella glacialis</name>
    <name type="common">Dinoflagellate</name>
    <dbReference type="NCBI Taxonomy" id="89957"/>
    <lineage>
        <taxon>Eukaryota</taxon>
        <taxon>Sar</taxon>
        <taxon>Alveolata</taxon>
        <taxon>Dinophyceae</taxon>
        <taxon>Suessiales</taxon>
        <taxon>Suessiaceae</taxon>
        <taxon>Polarella</taxon>
    </lineage>
</organism>
<feature type="compositionally biased region" description="Basic and acidic residues" evidence="6">
    <location>
        <begin position="590"/>
        <end position="600"/>
    </location>
</feature>
<dbReference type="OrthoDB" id="3176171at2759"/>
<name>A0A813E3K1_POLGL</name>
<feature type="compositionally biased region" description="Low complexity" evidence="6">
    <location>
        <begin position="576"/>
        <end position="587"/>
    </location>
</feature>
<evidence type="ECO:0000256" key="6">
    <source>
        <dbReference type="SAM" id="MobiDB-lite"/>
    </source>
</evidence>
<dbReference type="SUPFAM" id="SSF52540">
    <property type="entry name" value="P-loop containing nucleoside triphosphate hydrolases"/>
    <property type="match status" value="1"/>
</dbReference>
<keyword evidence="2 3" id="KW-0067">ATP-binding</keyword>
<evidence type="ECO:0000259" key="8">
    <source>
        <dbReference type="PROSITE" id="PS50067"/>
    </source>
</evidence>
<comment type="caution">
    <text evidence="9">The sequence shown here is derived from an EMBL/GenBank/DDBJ whole genome shotgun (WGS) entry which is preliminary data.</text>
</comment>
<evidence type="ECO:0000313" key="9">
    <source>
        <dbReference type="EMBL" id="CAE8593341.1"/>
    </source>
</evidence>
<dbReference type="AlphaFoldDB" id="A0A813E3K1"/>
<evidence type="ECO:0000256" key="1">
    <source>
        <dbReference type="ARBA" id="ARBA00022741"/>
    </source>
</evidence>
<sequence>WRRWLASFLDVLLRRGASGLDGDVSSSQSLQDRQPRLHALLQKLLSQATEKPTLQPEMLSELPQLYDHVAELIADGRLDVRWDADANTSERQKARADSDERGAQLERKLAQKEIAFVALEHEKRALRGEVRALQNLVQELRGSIRVFCRLRPAKNGQALPDAADSIGARAESSQRVALRKPPGDRRHDFTFDRVFSQQAGQRDLYEEVEPLLPGILEGIHVCIFAYGQTGAGKTYTLAGNRSTGEPGIQDLAIGDLLRLAESREEGGGAKYEVRLTALEIYNETIVDLLLDMHPGPATDSEKLEVRQSRENLDRGVEAPESSAGGAVGSSSHPSAFGSMRVPGLRSWLVRGPEDVDHALRMIGANRHVSATALNERSSRSHCVMSLSVMQKQAGAGDSAPLGTGGACGVLHIVDLAGSERTKISQAEGMQMKEANCINRSLSSLADVLYALGDPNGGVHIPYRNSKLTYLLQDALGGPGCKTFLFAQVSPEAVDSNESYSTLTFASRVASSVQKGKLRPRCRGSRGSPQARGSPNVGPSRDASPRSQASECGDGSLLSSPAPASRGRYTTAPPLPGSARRSGAVAAAKDSTPERRPRSRG</sequence>
<dbReference type="GO" id="GO:0008017">
    <property type="term" value="F:microtubule binding"/>
    <property type="evidence" value="ECO:0007669"/>
    <property type="project" value="InterPro"/>
</dbReference>
<dbReference type="InterPro" id="IPR001752">
    <property type="entry name" value="Kinesin_motor_dom"/>
</dbReference>
<keyword evidence="1 3" id="KW-0547">Nucleotide-binding</keyword>
<keyword evidence="3 4" id="KW-0505">Motor protein</keyword>
<feature type="coiled-coil region" evidence="5">
    <location>
        <begin position="116"/>
        <end position="143"/>
    </location>
</feature>
<evidence type="ECO:0000256" key="7">
    <source>
        <dbReference type="SAM" id="SignalP"/>
    </source>
</evidence>
<dbReference type="GO" id="GO:0003777">
    <property type="term" value="F:microtubule motor activity"/>
    <property type="evidence" value="ECO:0007669"/>
    <property type="project" value="InterPro"/>
</dbReference>
<dbReference type="PANTHER" id="PTHR47972:SF28">
    <property type="entry name" value="KINESIN-LIKE PROTEIN KLP-3"/>
    <property type="match status" value="1"/>
</dbReference>
<dbReference type="Gene3D" id="3.40.850.10">
    <property type="entry name" value="Kinesin motor domain"/>
    <property type="match status" value="1"/>
</dbReference>
<feature type="domain" description="Kinesin motor" evidence="8">
    <location>
        <begin position="143"/>
        <end position="511"/>
    </location>
</feature>
<proteinExistence type="inferred from homology"/>
<dbReference type="GO" id="GO:0005874">
    <property type="term" value="C:microtubule"/>
    <property type="evidence" value="ECO:0007669"/>
    <property type="project" value="UniProtKB-KW"/>
</dbReference>
<feature type="signal peptide" evidence="7">
    <location>
        <begin position="1"/>
        <end position="19"/>
    </location>
</feature>
<feature type="compositionally biased region" description="Low complexity" evidence="6">
    <location>
        <begin position="321"/>
        <end position="335"/>
    </location>
</feature>
<dbReference type="InterPro" id="IPR027417">
    <property type="entry name" value="P-loop_NTPase"/>
</dbReference>
<dbReference type="PRINTS" id="PR00380">
    <property type="entry name" value="KINESINHEAVY"/>
</dbReference>
<reference evidence="9" key="1">
    <citation type="submission" date="2021-02" db="EMBL/GenBank/DDBJ databases">
        <authorList>
            <person name="Dougan E. K."/>
            <person name="Rhodes N."/>
            <person name="Thang M."/>
            <person name="Chan C."/>
        </authorList>
    </citation>
    <scope>NUCLEOTIDE SEQUENCE</scope>
</reference>
<dbReference type="InterPro" id="IPR036961">
    <property type="entry name" value="Kinesin_motor_dom_sf"/>
</dbReference>
<dbReference type="SMART" id="SM00129">
    <property type="entry name" value="KISc"/>
    <property type="match status" value="1"/>
</dbReference>
<feature type="region of interest" description="Disordered" evidence="6">
    <location>
        <begin position="298"/>
        <end position="335"/>
    </location>
</feature>
<evidence type="ECO:0000256" key="3">
    <source>
        <dbReference type="PROSITE-ProRule" id="PRU00283"/>
    </source>
</evidence>
<dbReference type="OMA" id="TPQETHF"/>
<dbReference type="GO" id="GO:0007018">
    <property type="term" value="P:microtubule-based movement"/>
    <property type="evidence" value="ECO:0007669"/>
    <property type="project" value="InterPro"/>
</dbReference>
<dbReference type="PROSITE" id="PS50067">
    <property type="entry name" value="KINESIN_MOTOR_2"/>
    <property type="match status" value="1"/>
</dbReference>
<evidence type="ECO:0000256" key="2">
    <source>
        <dbReference type="ARBA" id="ARBA00022840"/>
    </source>
</evidence>
<feature type="region of interest" description="Disordered" evidence="6">
    <location>
        <begin position="513"/>
        <end position="600"/>
    </location>
</feature>
<feature type="non-terminal residue" evidence="9">
    <location>
        <position position="1"/>
    </location>
</feature>
<dbReference type="PANTHER" id="PTHR47972">
    <property type="entry name" value="KINESIN-LIKE PROTEIN KLP-3"/>
    <property type="match status" value="1"/>
</dbReference>
<evidence type="ECO:0000256" key="4">
    <source>
        <dbReference type="RuleBase" id="RU000394"/>
    </source>
</evidence>
<dbReference type="GO" id="GO:0005524">
    <property type="term" value="F:ATP binding"/>
    <property type="evidence" value="ECO:0007669"/>
    <property type="project" value="UniProtKB-UniRule"/>
</dbReference>
<dbReference type="InterPro" id="IPR019821">
    <property type="entry name" value="Kinesin_motor_CS"/>
</dbReference>
<keyword evidence="10" id="KW-1185">Reference proteome</keyword>
<dbReference type="PROSITE" id="PS00411">
    <property type="entry name" value="KINESIN_MOTOR_1"/>
    <property type="match status" value="1"/>
</dbReference>
<feature type="chain" id="PRO_5032279989" description="Kinesin-like protein" evidence="7">
    <location>
        <begin position="20"/>
        <end position="600"/>
    </location>
</feature>
<accession>A0A813E3K1</accession>
<evidence type="ECO:0000313" key="10">
    <source>
        <dbReference type="Proteomes" id="UP000654075"/>
    </source>
</evidence>
<keyword evidence="7" id="KW-0732">Signal</keyword>
<comment type="similarity">
    <text evidence="3 4">Belongs to the TRAFAC class myosin-kinesin ATPase superfamily. Kinesin family.</text>
</comment>
<dbReference type="Pfam" id="PF00225">
    <property type="entry name" value="Kinesin"/>
    <property type="match status" value="1"/>
</dbReference>